<feature type="domain" description="Amine oxidase" evidence="12">
    <location>
        <begin position="49"/>
        <end position="489"/>
    </location>
</feature>
<comment type="caution">
    <text evidence="13">The sequence shown here is derived from an EMBL/GenBank/DDBJ whole genome shotgun (WGS) entry which is preliminary data.</text>
</comment>
<dbReference type="FunFam" id="1.10.405.10:FF:000004">
    <property type="entry name" value="Amine oxidase"/>
    <property type="match status" value="1"/>
</dbReference>
<comment type="similarity">
    <text evidence="3">Belongs to the flavin monoamine oxidase family. FIG1 subfamily.</text>
</comment>
<evidence type="ECO:0000256" key="11">
    <source>
        <dbReference type="RuleBase" id="RU362067"/>
    </source>
</evidence>
<dbReference type="InterPro" id="IPR002937">
    <property type="entry name" value="Amino_oxidase"/>
</dbReference>
<dbReference type="Gene3D" id="3.50.50.60">
    <property type="entry name" value="FAD/NAD(P)-binding domain"/>
    <property type="match status" value="1"/>
</dbReference>
<proteinExistence type="inferred from homology"/>
<reference evidence="13 14" key="1">
    <citation type="journal article" date="2021" name="Cell">
        <title>Tracing the genetic footprints of vertebrate landing in non-teleost ray-finned fishes.</title>
        <authorList>
            <person name="Bi X."/>
            <person name="Wang K."/>
            <person name="Yang L."/>
            <person name="Pan H."/>
            <person name="Jiang H."/>
            <person name="Wei Q."/>
            <person name="Fang M."/>
            <person name="Yu H."/>
            <person name="Zhu C."/>
            <person name="Cai Y."/>
            <person name="He Y."/>
            <person name="Gan X."/>
            <person name="Zeng H."/>
            <person name="Yu D."/>
            <person name="Zhu Y."/>
            <person name="Jiang H."/>
            <person name="Qiu Q."/>
            <person name="Yang H."/>
            <person name="Zhang Y.E."/>
            <person name="Wang W."/>
            <person name="Zhu M."/>
            <person name="He S."/>
            <person name="Zhang G."/>
        </authorList>
    </citation>
    <scope>NUCLEOTIDE SEQUENCE [LARGE SCALE GENOMIC DNA]</scope>
    <source>
        <strain evidence="13">Bchr_013</strain>
    </source>
</reference>
<sequence length="499" mass="57146">MVQEVKSDNEDDLNKCFMDQDYGELLEIARKGLPKTSKPKKIIIVGGGIAGLTAAQLLEEAGHEITIFEASDRIGGRVYTYREKNNTWYAELGAMRIPSFHKILLTFIEKLYLTLNSFIEKDINTWYYINGIRKRTRVVDNDPDVLNYTVYHHEKGKTAEQLYNDALAPVKDYLKKTGYNCSKVMQKYDSYTVKEYFLDEGRLSQGAVQMIGDLLDDTGFFYDAFTENLRLLSDLNDQNRYYEIRGGMDNLVKAIYQNLSCTVYLNSRVTQIKQDQRGVTVLYKNQKTPADDLSFSADYVLLTATAKASLLLNYEPALSRKKMQALRLVHYSGSTKIFLSFKSRFWEKQGIFGGKSITDLPSRFIFYPSHSFEGTDGGVLLASYTYGEDSDFFNGLNEKECMKVALRDLAKIHGEDIYSLWDGGVVKKWSRDPFSLGAFSIFNPYQLNEYYKDLFAKEERIHFAGEHTALPHGWIETSMKSAIRAARNIHNIKNNDIVL</sequence>
<evidence type="ECO:0000256" key="4">
    <source>
        <dbReference type="ARBA" id="ARBA00022525"/>
    </source>
</evidence>
<organism evidence="13 14">
    <name type="scientific">Polypterus senegalus</name>
    <name type="common">Senegal bichir</name>
    <dbReference type="NCBI Taxonomy" id="55291"/>
    <lineage>
        <taxon>Eukaryota</taxon>
        <taxon>Metazoa</taxon>
        <taxon>Chordata</taxon>
        <taxon>Craniata</taxon>
        <taxon>Vertebrata</taxon>
        <taxon>Euteleostomi</taxon>
        <taxon>Actinopterygii</taxon>
        <taxon>Polypteriformes</taxon>
        <taxon>Polypteridae</taxon>
        <taxon>Polypterus</taxon>
    </lineage>
</organism>
<name>A0A8X7XKK1_POLSE</name>
<dbReference type="PRINTS" id="PR00757">
    <property type="entry name" value="AMINEOXDASEF"/>
</dbReference>
<dbReference type="InterPro" id="IPR050281">
    <property type="entry name" value="Flavin_monoamine_oxidase"/>
</dbReference>
<gene>
    <name evidence="13" type="primary">Oxla_0</name>
    <name evidence="13" type="ORF">GTO96_0023022</name>
</gene>
<evidence type="ECO:0000259" key="12">
    <source>
        <dbReference type="Pfam" id="PF01593"/>
    </source>
</evidence>
<evidence type="ECO:0000256" key="1">
    <source>
        <dbReference type="ARBA" id="ARBA00001974"/>
    </source>
</evidence>
<dbReference type="FunFam" id="3.50.50.60:FF:000242">
    <property type="entry name" value="Amine oxidase"/>
    <property type="match status" value="1"/>
</dbReference>
<evidence type="ECO:0000256" key="3">
    <source>
        <dbReference type="ARBA" id="ARBA00005465"/>
    </source>
</evidence>
<dbReference type="InterPro" id="IPR036188">
    <property type="entry name" value="FAD/NAD-bd_sf"/>
</dbReference>
<dbReference type="SUPFAM" id="SSF51905">
    <property type="entry name" value="FAD/NAD(P)-binding domain"/>
    <property type="match status" value="1"/>
</dbReference>
<dbReference type="Proteomes" id="UP000886611">
    <property type="component" value="Unassembled WGS sequence"/>
</dbReference>
<evidence type="ECO:0000256" key="10">
    <source>
        <dbReference type="PIRSR" id="PIRSR601613-1"/>
    </source>
</evidence>
<keyword evidence="8" id="KW-1015">Disulfide bond</keyword>
<keyword evidence="7 11" id="KW-0560">Oxidoreductase</keyword>
<feature type="binding site" evidence="10">
    <location>
        <position position="269"/>
    </location>
    <ligand>
        <name>FAD</name>
        <dbReference type="ChEBI" id="CHEBI:57692"/>
    </ligand>
</feature>
<dbReference type="GO" id="GO:0001716">
    <property type="term" value="F:L-amino-acid oxidase activity"/>
    <property type="evidence" value="ECO:0007669"/>
    <property type="project" value="TreeGrafter"/>
</dbReference>
<feature type="binding site" evidence="10">
    <location>
        <begin position="93"/>
        <end position="96"/>
    </location>
    <ligand>
        <name>FAD</name>
        <dbReference type="ChEBI" id="CHEBI:57692"/>
    </ligand>
</feature>
<evidence type="ECO:0000313" key="13">
    <source>
        <dbReference type="EMBL" id="KAG2469866.1"/>
    </source>
</evidence>
<dbReference type="PANTHER" id="PTHR10742:SF21">
    <property type="entry name" value="L-AMINO-ACID OXIDASE"/>
    <property type="match status" value="1"/>
</dbReference>
<accession>A0A8X7XKK1</accession>
<evidence type="ECO:0000256" key="5">
    <source>
        <dbReference type="ARBA" id="ARBA00022630"/>
    </source>
</evidence>
<evidence type="ECO:0000256" key="8">
    <source>
        <dbReference type="ARBA" id="ARBA00023157"/>
    </source>
</evidence>
<dbReference type="EMBL" id="JAATIS010000147">
    <property type="protein sequence ID" value="KAG2469866.1"/>
    <property type="molecule type" value="Genomic_DNA"/>
</dbReference>
<dbReference type="GO" id="GO:0009063">
    <property type="term" value="P:amino acid catabolic process"/>
    <property type="evidence" value="ECO:0007669"/>
    <property type="project" value="TreeGrafter"/>
</dbReference>
<keyword evidence="4" id="KW-0964">Secreted</keyword>
<keyword evidence="14" id="KW-1185">Reference proteome</keyword>
<feature type="binding site" evidence="10">
    <location>
        <position position="466"/>
    </location>
    <ligand>
        <name>FAD</name>
        <dbReference type="ChEBI" id="CHEBI:57692"/>
    </ligand>
</feature>
<keyword evidence="6 11" id="KW-0274">FAD</keyword>
<dbReference type="Gene3D" id="1.10.405.10">
    <property type="entry name" value="Guanine Nucleotide Dissociation Inhibitor, domain 1"/>
    <property type="match status" value="1"/>
</dbReference>
<dbReference type="PANTHER" id="PTHR10742">
    <property type="entry name" value="FLAVIN MONOAMINE OXIDASE"/>
    <property type="match status" value="1"/>
</dbReference>
<dbReference type="FunFam" id="3.50.50.60:FF:000450">
    <property type="entry name" value="Amine oxidase"/>
    <property type="match status" value="1"/>
</dbReference>
<evidence type="ECO:0000313" key="14">
    <source>
        <dbReference type="Proteomes" id="UP000886611"/>
    </source>
</evidence>
<dbReference type="AlphaFoldDB" id="A0A8X7XKK1"/>
<protein>
    <recommendedName>
        <fullName evidence="11">Amine oxidase</fullName>
        <ecNumber evidence="11">1.4.3.-</ecNumber>
    </recommendedName>
</protein>
<evidence type="ECO:0000256" key="2">
    <source>
        <dbReference type="ARBA" id="ARBA00004613"/>
    </source>
</evidence>
<dbReference type="SUPFAM" id="SSF54373">
    <property type="entry name" value="FAD-linked reductases, C-terminal domain"/>
    <property type="match status" value="1"/>
</dbReference>
<keyword evidence="5 11" id="KW-0285">Flavoprotein</keyword>
<feature type="binding site" evidence="10">
    <location>
        <position position="96"/>
    </location>
    <ligand>
        <name>substrate</name>
    </ligand>
</feature>
<dbReference type="GO" id="GO:0005576">
    <property type="term" value="C:extracellular region"/>
    <property type="evidence" value="ECO:0007669"/>
    <property type="project" value="UniProtKB-SubCell"/>
</dbReference>
<evidence type="ECO:0000256" key="9">
    <source>
        <dbReference type="ARBA" id="ARBA00023180"/>
    </source>
</evidence>
<evidence type="ECO:0000256" key="6">
    <source>
        <dbReference type="ARBA" id="ARBA00022827"/>
    </source>
</evidence>
<feature type="non-terminal residue" evidence="13">
    <location>
        <position position="1"/>
    </location>
</feature>
<keyword evidence="9" id="KW-0325">Glycoprotein</keyword>
<comment type="cofactor">
    <cofactor evidence="1 11">
        <name>FAD</name>
        <dbReference type="ChEBI" id="CHEBI:57692"/>
    </cofactor>
</comment>
<feature type="binding site" evidence="10">
    <location>
        <begin position="69"/>
        <end position="70"/>
    </location>
    <ligand>
        <name>FAD</name>
        <dbReference type="ChEBI" id="CHEBI:57692"/>
    </ligand>
</feature>
<dbReference type="EC" id="1.4.3.-" evidence="11"/>
<dbReference type="InterPro" id="IPR001613">
    <property type="entry name" value="Flavin_amine_oxidase"/>
</dbReference>
<comment type="subcellular location">
    <subcellularLocation>
        <location evidence="2">Secreted</location>
    </subcellularLocation>
</comment>
<feature type="non-terminal residue" evidence="13">
    <location>
        <position position="499"/>
    </location>
</feature>
<dbReference type="Gene3D" id="3.90.660.10">
    <property type="match status" value="1"/>
</dbReference>
<evidence type="ECO:0000256" key="7">
    <source>
        <dbReference type="ARBA" id="ARBA00023002"/>
    </source>
</evidence>
<dbReference type="Pfam" id="PF01593">
    <property type="entry name" value="Amino_oxidase"/>
    <property type="match status" value="1"/>
</dbReference>